<protein>
    <submittedName>
        <fullName evidence="6">Energy-coupling factor transport system ATP-binding protein</fullName>
        <ecNumber evidence="6">3.6.3.-</ecNumber>
    </submittedName>
</protein>
<dbReference type="GO" id="GO:0016887">
    <property type="term" value="F:ATP hydrolysis activity"/>
    <property type="evidence" value="ECO:0007669"/>
    <property type="project" value="InterPro"/>
</dbReference>
<dbReference type="InterPro" id="IPR015856">
    <property type="entry name" value="ABC_transpr_CbiO/EcfA_su"/>
</dbReference>
<dbReference type="Pfam" id="PF00005">
    <property type="entry name" value="ABC_tran"/>
    <property type="match status" value="2"/>
</dbReference>
<keyword evidence="2" id="KW-0813">Transport</keyword>
<dbReference type="GO" id="GO:0042626">
    <property type="term" value="F:ATPase-coupled transmembrane transporter activity"/>
    <property type="evidence" value="ECO:0007669"/>
    <property type="project" value="TreeGrafter"/>
</dbReference>
<dbReference type="PROSITE" id="PS50893">
    <property type="entry name" value="ABC_TRANSPORTER_2"/>
    <property type="match status" value="2"/>
</dbReference>
<dbReference type="GO" id="GO:0005524">
    <property type="term" value="F:ATP binding"/>
    <property type="evidence" value="ECO:0007669"/>
    <property type="project" value="UniProtKB-KW"/>
</dbReference>
<sequence>MPAEPTVHAVGLAARYPGGGRLGPVDLVVRPGEYVLVLGPSGSGKSTLLRLLHGAVPRAIDAEVTGELTVTGRRVADHEIAELADLIGVVAQDPESGVCLSGVADEVAFPLENLAVDPAAIGPAVAKALDRADAARLADRDTGQLSGGELQRVALAAAVAAEPRLLLLDEPTSMLDAAGVDAVRNAIATARRGTGAACVLVEHRLDELTGEGFELPERWIMIDSDGLVRHDGPPDDLGTEALRDLVEQGCWLPIDLELRAALGLPGGLEDPAVLDALLRLAPPRPEPLEGRDQVASPRPFDRLRARNLAVGRGGRAVLDGLELELRPGEVTALVGANGSGKSTLLRCLAGLERPLAGTVDGPRPGLVFQNPEHQFAAATVADELAFGLPPERRSRVAELLRRFGLAELADRNPYRLSGGQQRRVSLAAMLLHDRPFLLADEPGFGLDRPATITMLRILAETAAAGHGVLFSSHDLRAVAGYADRVLVLGRGALLADTTPLSLLRDDALLAEAGLRAPRLLQRLAAEPIDEASLRGILTGLDAAALREQVSR</sequence>
<dbReference type="AlphaFoldDB" id="A0A7Y9LA41"/>
<comment type="caution">
    <text evidence="6">The sequence shown here is derived from an EMBL/GenBank/DDBJ whole genome shotgun (WGS) entry which is preliminary data.</text>
</comment>
<reference evidence="6 7" key="1">
    <citation type="submission" date="2020-07" db="EMBL/GenBank/DDBJ databases">
        <title>Sequencing the genomes of 1000 actinobacteria strains.</title>
        <authorList>
            <person name="Klenk H.-P."/>
        </authorList>
    </citation>
    <scope>NUCLEOTIDE SEQUENCE [LARGE SCALE GENOMIC DNA]</scope>
    <source>
        <strain evidence="6 7">DSM 22083</strain>
    </source>
</reference>
<evidence type="ECO:0000256" key="4">
    <source>
        <dbReference type="ARBA" id="ARBA00022840"/>
    </source>
</evidence>
<feature type="domain" description="ABC transporter" evidence="5">
    <location>
        <begin position="7"/>
        <end position="250"/>
    </location>
</feature>
<evidence type="ECO:0000313" key="6">
    <source>
        <dbReference type="EMBL" id="NYE72464.1"/>
    </source>
</evidence>
<accession>A0A7Y9LA41</accession>
<keyword evidence="3" id="KW-0547">Nucleotide-binding</keyword>
<organism evidence="6 7">
    <name type="scientific">Microlunatus parietis</name>
    <dbReference type="NCBI Taxonomy" id="682979"/>
    <lineage>
        <taxon>Bacteria</taxon>
        <taxon>Bacillati</taxon>
        <taxon>Actinomycetota</taxon>
        <taxon>Actinomycetes</taxon>
        <taxon>Propionibacteriales</taxon>
        <taxon>Propionibacteriaceae</taxon>
        <taxon>Microlunatus</taxon>
    </lineage>
</organism>
<dbReference type="EMBL" id="JACCBU010000001">
    <property type="protein sequence ID" value="NYE72464.1"/>
    <property type="molecule type" value="Genomic_DNA"/>
</dbReference>
<dbReference type="InterPro" id="IPR017871">
    <property type="entry name" value="ABC_transporter-like_CS"/>
</dbReference>
<dbReference type="PANTHER" id="PTHR43553">
    <property type="entry name" value="HEAVY METAL TRANSPORTER"/>
    <property type="match status" value="1"/>
</dbReference>
<dbReference type="CDD" id="cd03225">
    <property type="entry name" value="ABC_cobalt_CbiO_domain1"/>
    <property type="match status" value="2"/>
</dbReference>
<dbReference type="InterPro" id="IPR027417">
    <property type="entry name" value="P-loop_NTPase"/>
</dbReference>
<dbReference type="InterPro" id="IPR003439">
    <property type="entry name" value="ABC_transporter-like_ATP-bd"/>
</dbReference>
<keyword evidence="7" id="KW-1185">Reference proteome</keyword>
<gene>
    <name evidence="6" type="ORF">BKA15_003793</name>
</gene>
<proteinExistence type="inferred from homology"/>
<dbReference type="Proteomes" id="UP000569914">
    <property type="component" value="Unassembled WGS sequence"/>
</dbReference>
<dbReference type="InterPro" id="IPR003593">
    <property type="entry name" value="AAA+_ATPase"/>
</dbReference>
<name>A0A7Y9LA41_9ACTN</name>
<dbReference type="SUPFAM" id="SSF52540">
    <property type="entry name" value="P-loop containing nucleoside triphosphate hydrolases"/>
    <property type="match status" value="2"/>
</dbReference>
<keyword evidence="4 6" id="KW-0067">ATP-binding</keyword>
<dbReference type="EC" id="3.6.3.-" evidence="6"/>
<dbReference type="RefSeq" id="WP_179753272.1">
    <property type="nucleotide sequence ID" value="NZ_JACCBU010000001.1"/>
</dbReference>
<comment type="similarity">
    <text evidence="1">Belongs to the ABC transporter superfamily.</text>
</comment>
<dbReference type="GO" id="GO:0043190">
    <property type="term" value="C:ATP-binding cassette (ABC) transporter complex"/>
    <property type="evidence" value="ECO:0007669"/>
    <property type="project" value="TreeGrafter"/>
</dbReference>
<evidence type="ECO:0000259" key="5">
    <source>
        <dbReference type="PROSITE" id="PS50893"/>
    </source>
</evidence>
<keyword evidence="6" id="KW-0378">Hydrolase</keyword>
<dbReference type="Gene3D" id="3.40.50.300">
    <property type="entry name" value="P-loop containing nucleotide triphosphate hydrolases"/>
    <property type="match status" value="2"/>
</dbReference>
<evidence type="ECO:0000256" key="2">
    <source>
        <dbReference type="ARBA" id="ARBA00022448"/>
    </source>
</evidence>
<dbReference type="SMART" id="SM00382">
    <property type="entry name" value="AAA"/>
    <property type="match status" value="2"/>
</dbReference>
<evidence type="ECO:0000313" key="7">
    <source>
        <dbReference type="Proteomes" id="UP000569914"/>
    </source>
</evidence>
<dbReference type="InterPro" id="IPR050095">
    <property type="entry name" value="ECF_ABC_transporter_ATP-bd"/>
</dbReference>
<evidence type="ECO:0000256" key="1">
    <source>
        <dbReference type="ARBA" id="ARBA00005417"/>
    </source>
</evidence>
<evidence type="ECO:0000256" key="3">
    <source>
        <dbReference type="ARBA" id="ARBA00022741"/>
    </source>
</evidence>
<dbReference type="PROSITE" id="PS00211">
    <property type="entry name" value="ABC_TRANSPORTER_1"/>
    <property type="match status" value="2"/>
</dbReference>
<dbReference type="PANTHER" id="PTHR43553:SF24">
    <property type="entry name" value="ENERGY-COUPLING FACTOR TRANSPORTER ATP-BINDING PROTEIN ECFA1"/>
    <property type="match status" value="1"/>
</dbReference>
<feature type="domain" description="ABC transporter" evidence="5">
    <location>
        <begin position="303"/>
        <end position="515"/>
    </location>
</feature>